<proteinExistence type="predicted"/>
<sequence length="392" mass="42137">MERADLTAAERELWDAFADGTRVDLGGPDPNGADAQISDWTESCTVRAAVVVALLLGAAPTKPGSTARLHLHGARIVGKLHLGDGDVDFSIGIIRCWFDESVELGDARTRGIWIRRCRIPAIDAVAVVTAGPFLIENCRLDYVDLTEAHIQGRLDLTGTTLLGPDRVALEALSMTVTQDFFLSRKSAIGTAVLSGSTIAGALHIDPDNAPAICMDNVRYAAMQPETPVNERLQLLRSDPHGYHPQPYEQLAAYYQSVDHDQEHRAVRLARQRARRRTLTPWRRAGSAALDAIAGYGYAPGRALAILAAAAVAGTAYFLSVPPSPVSGNARFDPSSAVLYVIDALLPTSPLGQERRWEAHTAAASNVLTALHVLGWLLSIAIIPAVARALGRR</sequence>
<keyword evidence="1" id="KW-0472">Membrane</keyword>
<evidence type="ECO:0008006" key="4">
    <source>
        <dbReference type="Google" id="ProtNLM"/>
    </source>
</evidence>
<keyword evidence="1" id="KW-1133">Transmembrane helix</keyword>
<protein>
    <recommendedName>
        <fullName evidence="4">Membrane-associated oxidoreductase</fullName>
    </recommendedName>
</protein>
<reference evidence="3" key="1">
    <citation type="journal article" date="2019" name="Int. J. Syst. Evol. Microbiol.">
        <title>The Global Catalogue of Microorganisms (GCM) 10K type strain sequencing project: providing services to taxonomists for standard genome sequencing and annotation.</title>
        <authorList>
            <consortium name="The Broad Institute Genomics Platform"/>
            <consortium name="The Broad Institute Genome Sequencing Center for Infectious Disease"/>
            <person name="Wu L."/>
            <person name="Ma J."/>
        </authorList>
    </citation>
    <scope>NUCLEOTIDE SEQUENCE [LARGE SCALE GENOMIC DNA]</scope>
    <source>
        <strain evidence="3">CGMCC 4.7152</strain>
    </source>
</reference>
<gene>
    <name evidence="2" type="ORF">ACFPIJ_11380</name>
</gene>
<evidence type="ECO:0000313" key="3">
    <source>
        <dbReference type="Proteomes" id="UP001595912"/>
    </source>
</evidence>
<comment type="caution">
    <text evidence="2">The sequence shown here is derived from an EMBL/GenBank/DDBJ whole genome shotgun (WGS) entry which is preliminary data.</text>
</comment>
<organism evidence="2 3">
    <name type="scientific">Dactylosporangium cerinum</name>
    <dbReference type="NCBI Taxonomy" id="1434730"/>
    <lineage>
        <taxon>Bacteria</taxon>
        <taxon>Bacillati</taxon>
        <taxon>Actinomycetota</taxon>
        <taxon>Actinomycetes</taxon>
        <taxon>Micromonosporales</taxon>
        <taxon>Micromonosporaceae</taxon>
        <taxon>Dactylosporangium</taxon>
    </lineage>
</organism>
<keyword evidence="3" id="KW-1185">Reference proteome</keyword>
<evidence type="ECO:0000313" key="2">
    <source>
        <dbReference type="EMBL" id="MFC4998435.1"/>
    </source>
</evidence>
<dbReference type="Proteomes" id="UP001595912">
    <property type="component" value="Unassembled WGS sequence"/>
</dbReference>
<dbReference type="EMBL" id="JBHSIU010000011">
    <property type="protein sequence ID" value="MFC4998435.1"/>
    <property type="molecule type" value="Genomic_DNA"/>
</dbReference>
<keyword evidence="1" id="KW-0812">Transmembrane</keyword>
<evidence type="ECO:0000256" key="1">
    <source>
        <dbReference type="SAM" id="Phobius"/>
    </source>
</evidence>
<feature type="transmembrane region" description="Helical" evidence="1">
    <location>
        <begin position="372"/>
        <end position="390"/>
    </location>
</feature>
<accession>A0ABV9VS75</accession>
<name>A0ABV9VS75_9ACTN</name>
<dbReference type="RefSeq" id="WP_380114683.1">
    <property type="nucleotide sequence ID" value="NZ_JBHSIU010000011.1"/>
</dbReference>